<dbReference type="PANTHER" id="PTHR42948:SF1">
    <property type="entry name" value="TRANSPORTER"/>
    <property type="match status" value="1"/>
</dbReference>
<evidence type="ECO:0000256" key="3">
    <source>
        <dbReference type="ARBA" id="ARBA00022692"/>
    </source>
</evidence>
<comment type="subcellular location">
    <subcellularLocation>
        <location evidence="1">Membrane</location>
        <topology evidence="1">Multi-pass membrane protein</topology>
    </subcellularLocation>
</comment>
<feature type="transmembrane region" description="Helical" evidence="7">
    <location>
        <begin position="305"/>
        <end position="326"/>
    </location>
</feature>
<feature type="transmembrane region" description="Helical" evidence="7">
    <location>
        <begin position="89"/>
        <end position="113"/>
    </location>
</feature>
<keyword evidence="6" id="KW-0769">Symport</keyword>
<keyword evidence="5 7" id="KW-0472">Membrane</keyword>
<dbReference type="GO" id="GO:0016020">
    <property type="term" value="C:membrane"/>
    <property type="evidence" value="ECO:0007669"/>
    <property type="project" value="UniProtKB-SubCell"/>
</dbReference>
<feature type="transmembrane region" description="Helical" evidence="7">
    <location>
        <begin position="217"/>
        <end position="242"/>
    </location>
</feature>
<dbReference type="InterPro" id="IPR047218">
    <property type="entry name" value="YocR/YhdH-like"/>
</dbReference>
<evidence type="ECO:0000256" key="6">
    <source>
        <dbReference type="RuleBase" id="RU003732"/>
    </source>
</evidence>
<dbReference type="RefSeq" id="WP_183326357.1">
    <property type="nucleotide sequence ID" value="NZ_JACHHK010000001.1"/>
</dbReference>
<keyword evidence="2 6" id="KW-0813">Transport</keyword>
<dbReference type="NCBIfam" id="NF037979">
    <property type="entry name" value="Na_transp"/>
    <property type="match status" value="1"/>
</dbReference>
<name>A0A7W8FVB3_9FIRM</name>
<feature type="transmembrane region" description="Helical" evidence="7">
    <location>
        <begin position="429"/>
        <end position="450"/>
    </location>
</feature>
<dbReference type="SUPFAM" id="SSF161070">
    <property type="entry name" value="SNF-like"/>
    <property type="match status" value="1"/>
</dbReference>
<keyword evidence="4 7" id="KW-1133">Transmembrane helix</keyword>
<dbReference type="PRINTS" id="PR00176">
    <property type="entry name" value="NANEUSMPORT"/>
</dbReference>
<dbReference type="CDD" id="cd10336">
    <property type="entry name" value="SLC6sbd_Tyt1-Like"/>
    <property type="match status" value="1"/>
</dbReference>
<comment type="caution">
    <text evidence="8">The sequence shown here is derived from an EMBL/GenBank/DDBJ whole genome shotgun (WGS) entry which is preliminary data.</text>
</comment>
<dbReference type="PROSITE" id="PS00610">
    <property type="entry name" value="NA_NEUROTRAN_SYMP_1"/>
    <property type="match status" value="1"/>
</dbReference>
<feature type="transmembrane region" description="Helical" evidence="7">
    <location>
        <begin position="254"/>
        <end position="280"/>
    </location>
</feature>
<dbReference type="InterPro" id="IPR000175">
    <property type="entry name" value="Na/ntran_symport"/>
</dbReference>
<keyword evidence="9" id="KW-1185">Reference proteome</keyword>
<feature type="transmembrane region" description="Helical" evidence="7">
    <location>
        <begin position="37"/>
        <end position="58"/>
    </location>
</feature>
<sequence>MRDRFSSRLGFILISAGCAIGLGNVWRFPYITGKYGGATFVLIYLFFLVILGLPVMVMEYAVGRASQKSAALSFNVLEPKGTHWHWMKYMCLAGNFLLMMFYTTVCGWMFYYFYLNLTGRFIGADQAQILSQFQGMLASPAVNLGFMIGVVVVGFYILSKGLVNGLERVSKFMMVCLLVLMVVLAIRSVTLPGAEAGLRYYLVPDFSKIQKYGWNEVVFAAMGQAFFTLSLGIGALAIFGSFIDKTHRLTGEAIQVVCLDTFVALVAGLIVIPACFAYDIDPGSGPGLIFISLPNIFANMAGGRLWGSLFFLFMSFAAYTTILAVLQNIMTMLEELTGWDRKRTLKTSAVLVIVLSIPCALGFNLWSFIQPMGAGSTIQDLEDFIVSNNLLPLGSMFYVFFCTAKNGWGWKNFLAEANTGTGIRFPRSIRVYCGVVIPLIILLIFIQGYWQMFA</sequence>
<dbReference type="EMBL" id="JACHHK010000001">
    <property type="protein sequence ID" value="MBB5182006.1"/>
    <property type="molecule type" value="Genomic_DNA"/>
</dbReference>
<proteinExistence type="inferred from homology"/>
<evidence type="ECO:0000256" key="4">
    <source>
        <dbReference type="ARBA" id="ARBA00022989"/>
    </source>
</evidence>
<dbReference type="GO" id="GO:0015293">
    <property type="term" value="F:symporter activity"/>
    <property type="evidence" value="ECO:0007669"/>
    <property type="project" value="UniProtKB-KW"/>
</dbReference>
<evidence type="ECO:0000313" key="9">
    <source>
        <dbReference type="Proteomes" id="UP000539953"/>
    </source>
</evidence>
<evidence type="ECO:0000256" key="7">
    <source>
        <dbReference type="SAM" id="Phobius"/>
    </source>
</evidence>
<feature type="transmembrane region" description="Helical" evidence="7">
    <location>
        <begin position="389"/>
        <end position="408"/>
    </location>
</feature>
<accession>A0A7W8FVB3</accession>
<feature type="transmembrane region" description="Helical" evidence="7">
    <location>
        <begin position="170"/>
        <end position="190"/>
    </location>
</feature>
<dbReference type="Proteomes" id="UP000539953">
    <property type="component" value="Unassembled WGS sequence"/>
</dbReference>
<protein>
    <recommendedName>
        <fullName evidence="6">Transporter</fullName>
    </recommendedName>
</protein>
<dbReference type="PROSITE" id="PS50267">
    <property type="entry name" value="NA_NEUROTRAN_SYMP_3"/>
    <property type="match status" value="1"/>
</dbReference>
<organism evidence="8 9">
    <name type="scientific">Catenisphaera adipataccumulans</name>
    <dbReference type="NCBI Taxonomy" id="700500"/>
    <lineage>
        <taxon>Bacteria</taxon>
        <taxon>Bacillati</taxon>
        <taxon>Bacillota</taxon>
        <taxon>Erysipelotrichia</taxon>
        <taxon>Erysipelotrichales</taxon>
        <taxon>Erysipelotrichaceae</taxon>
        <taxon>Catenisphaera</taxon>
    </lineage>
</organism>
<gene>
    <name evidence="8" type="ORF">HNQ47_000009</name>
</gene>
<reference evidence="8 9" key="1">
    <citation type="submission" date="2020-08" db="EMBL/GenBank/DDBJ databases">
        <title>Genomic Encyclopedia of Type Strains, Phase IV (KMG-IV): sequencing the most valuable type-strain genomes for metagenomic binning, comparative biology and taxonomic classification.</title>
        <authorList>
            <person name="Goeker M."/>
        </authorList>
    </citation>
    <scope>NUCLEOTIDE SEQUENCE [LARGE SCALE GENOMIC DNA]</scope>
    <source>
        <strain evidence="8 9">DSM 25799</strain>
    </source>
</reference>
<evidence type="ECO:0000256" key="5">
    <source>
        <dbReference type="ARBA" id="ARBA00023136"/>
    </source>
</evidence>
<evidence type="ECO:0000313" key="8">
    <source>
        <dbReference type="EMBL" id="MBB5182006.1"/>
    </source>
</evidence>
<dbReference type="InterPro" id="IPR037272">
    <property type="entry name" value="SNS_sf"/>
</dbReference>
<keyword evidence="3 6" id="KW-0812">Transmembrane</keyword>
<feature type="transmembrane region" description="Helical" evidence="7">
    <location>
        <begin position="347"/>
        <end position="369"/>
    </location>
</feature>
<comment type="similarity">
    <text evidence="6">Belongs to the sodium:neurotransmitter symporter (SNF) (TC 2.A.22) family.</text>
</comment>
<dbReference type="PANTHER" id="PTHR42948">
    <property type="entry name" value="TRANSPORTER"/>
    <property type="match status" value="1"/>
</dbReference>
<feature type="transmembrane region" description="Helical" evidence="7">
    <location>
        <begin position="133"/>
        <end position="158"/>
    </location>
</feature>
<evidence type="ECO:0000256" key="2">
    <source>
        <dbReference type="ARBA" id="ARBA00022448"/>
    </source>
</evidence>
<dbReference type="Pfam" id="PF00209">
    <property type="entry name" value="SNF"/>
    <property type="match status" value="2"/>
</dbReference>
<evidence type="ECO:0000256" key="1">
    <source>
        <dbReference type="ARBA" id="ARBA00004141"/>
    </source>
</evidence>
<dbReference type="AlphaFoldDB" id="A0A7W8FVB3"/>